<dbReference type="Proteomes" id="UP001154312">
    <property type="component" value="Unassembled WGS sequence"/>
</dbReference>
<keyword evidence="1" id="KW-0460">Magnesium</keyword>
<name>A0A9X4H4X1_9FIRM</name>
<reference evidence="3" key="1">
    <citation type="submission" date="2022-02" db="EMBL/GenBank/DDBJ databases">
        <authorList>
            <person name="Leng L."/>
        </authorList>
    </citation>
    <scope>NUCLEOTIDE SEQUENCE</scope>
    <source>
        <strain evidence="3">JI</strain>
    </source>
</reference>
<dbReference type="InterPro" id="IPR051619">
    <property type="entry name" value="TypeII_TA_RNase_PINc/VapC"/>
</dbReference>
<keyword evidence="4" id="KW-1185">Reference proteome</keyword>
<dbReference type="CDD" id="cd09873">
    <property type="entry name" value="PIN_Pae0151-like"/>
    <property type="match status" value="1"/>
</dbReference>
<evidence type="ECO:0000259" key="2">
    <source>
        <dbReference type="Pfam" id="PF01850"/>
    </source>
</evidence>
<dbReference type="Pfam" id="PF01850">
    <property type="entry name" value="PIN"/>
    <property type="match status" value="1"/>
</dbReference>
<organism evidence="3 4">
    <name type="scientific">Pelotomaculum isophthalicicum JI</name>
    <dbReference type="NCBI Taxonomy" id="947010"/>
    <lineage>
        <taxon>Bacteria</taxon>
        <taxon>Bacillati</taxon>
        <taxon>Bacillota</taxon>
        <taxon>Clostridia</taxon>
        <taxon>Eubacteriales</taxon>
        <taxon>Desulfotomaculaceae</taxon>
        <taxon>Pelotomaculum</taxon>
    </lineage>
</organism>
<dbReference type="SUPFAM" id="SSF88723">
    <property type="entry name" value="PIN domain-like"/>
    <property type="match status" value="1"/>
</dbReference>
<dbReference type="AlphaFoldDB" id="A0A9X4H4X1"/>
<evidence type="ECO:0000256" key="1">
    <source>
        <dbReference type="ARBA" id="ARBA00022842"/>
    </source>
</evidence>
<dbReference type="EMBL" id="JAKOAV010000002">
    <property type="protein sequence ID" value="MDF9407139.1"/>
    <property type="molecule type" value="Genomic_DNA"/>
</dbReference>
<dbReference type="InterPro" id="IPR029060">
    <property type="entry name" value="PIN-like_dom_sf"/>
</dbReference>
<gene>
    <name evidence="3" type="ORF">L7E55_02000</name>
</gene>
<accession>A0A9X4H4X1</accession>
<comment type="caution">
    <text evidence="3">The sequence shown here is derived from an EMBL/GenBank/DDBJ whole genome shotgun (WGS) entry which is preliminary data.</text>
</comment>
<dbReference type="PANTHER" id="PTHR35901:SF1">
    <property type="entry name" value="EXONUCLEASE VAPC9"/>
    <property type="match status" value="1"/>
</dbReference>
<dbReference type="PANTHER" id="PTHR35901">
    <property type="entry name" value="RIBONUCLEASE VAPC3"/>
    <property type="match status" value="1"/>
</dbReference>
<feature type="domain" description="PIN" evidence="2">
    <location>
        <begin position="5"/>
        <end position="135"/>
    </location>
</feature>
<sequence length="152" mass="17802">MSNYICLDASVFIKVLVVEEDSDKAIALMRRIIQSGQLIVLPPFAWAEIGTVLRKKRRRNELAVQEADDMWLEFKQFPGIKYLSDDDVIMDRAWKISRYFDMPTLYDATYLAVAEIVEERTSEICEFWTADERLFNALDGKKKYVMLLQKMC</sequence>
<dbReference type="RefSeq" id="WP_277442314.1">
    <property type="nucleotide sequence ID" value="NZ_JAKOAV010000002.1"/>
</dbReference>
<dbReference type="InterPro" id="IPR044153">
    <property type="entry name" value="PIN_Pae0151-like"/>
</dbReference>
<evidence type="ECO:0000313" key="3">
    <source>
        <dbReference type="EMBL" id="MDF9407139.1"/>
    </source>
</evidence>
<proteinExistence type="predicted"/>
<dbReference type="Gene3D" id="3.40.50.1010">
    <property type="entry name" value="5'-nuclease"/>
    <property type="match status" value="1"/>
</dbReference>
<protein>
    <submittedName>
        <fullName evidence="3">Type II toxin-antitoxin system VapC family toxin</fullName>
    </submittedName>
</protein>
<dbReference type="InterPro" id="IPR002716">
    <property type="entry name" value="PIN_dom"/>
</dbReference>
<evidence type="ECO:0000313" key="4">
    <source>
        <dbReference type="Proteomes" id="UP001154312"/>
    </source>
</evidence>